<dbReference type="Gene3D" id="2.40.70.10">
    <property type="entry name" value="Acid Proteases"/>
    <property type="match status" value="1"/>
</dbReference>
<dbReference type="CDD" id="cd00303">
    <property type="entry name" value="retropepsin_like"/>
    <property type="match status" value="1"/>
</dbReference>
<organism evidence="2 3">
    <name type="scientific">Rotaria sordida</name>
    <dbReference type="NCBI Taxonomy" id="392033"/>
    <lineage>
        <taxon>Eukaryota</taxon>
        <taxon>Metazoa</taxon>
        <taxon>Spiralia</taxon>
        <taxon>Gnathifera</taxon>
        <taxon>Rotifera</taxon>
        <taxon>Eurotatoria</taxon>
        <taxon>Bdelloidea</taxon>
        <taxon>Philodinida</taxon>
        <taxon>Philodinidae</taxon>
        <taxon>Rotaria</taxon>
    </lineage>
</organism>
<dbReference type="InterPro" id="IPR021109">
    <property type="entry name" value="Peptidase_aspartic_dom_sf"/>
</dbReference>
<evidence type="ECO:0000256" key="1">
    <source>
        <dbReference type="SAM" id="MobiDB-lite"/>
    </source>
</evidence>
<sequence length="244" mass="28659">QNASIELPDPTYYFESNGYSTVAATQPHPQPYYQQYRQNNYQQHQPNYQQQHQPNYQQQHRQNFQQNYQQQHRQNFQQNYQQQQQQKHQQINHQNYYGSYAQQPPQATTYIPPFQQNNGQMIRNSKSRNINNYQNNDYRNCFKCGQKGTVDDGAVPNNKKNPSTPLIVSLHVNHKLINAMVDTGSANSIIHIKTLRKLIHQPHIIYQKNVHRTANNSELNTIGLVKLKIYIKNIPTFVLAEVAV</sequence>
<protein>
    <submittedName>
        <fullName evidence="2">Uncharacterized protein</fullName>
    </submittedName>
</protein>
<dbReference type="AlphaFoldDB" id="A0A820HMC1"/>
<feature type="region of interest" description="Disordered" evidence="1">
    <location>
        <begin position="44"/>
        <end position="91"/>
    </location>
</feature>
<gene>
    <name evidence="2" type="ORF">FNK824_LOCUS40542</name>
</gene>
<dbReference type="Proteomes" id="UP000663874">
    <property type="component" value="Unassembled WGS sequence"/>
</dbReference>
<comment type="caution">
    <text evidence="2">The sequence shown here is derived from an EMBL/GenBank/DDBJ whole genome shotgun (WGS) entry which is preliminary data.</text>
</comment>
<evidence type="ECO:0000313" key="2">
    <source>
        <dbReference type="EMBL" id="CAF4298366.1"/>
    </source>
</evidence>
<dbReference type="SUPFAM" id="SSF50630">
    <property type="entry name" value="Acid proteases"/>
    <property type="match status" value="1"/>
</dbReference>
<evidence type="ECO:0000313" key="3">
    <source>
        <dbReference type="Proteomes" id="UP000663874"/>
    </source>
</evidence>
<feature type="non-terminal residue" evidence="2">
    <location>
        <position position="1"/>
    </location>
</feature>
<dbReference type="EMBL" id="CAJOBE010032893">
    <property type="protein sequence ID" value="CAF4298366.1"/>
    <property type="molecule type" value="Genomic_DNA"/>
</dbReference>
<accession>A0A820HMC1</accession>
<proteinExistence type="predicted"/>
<feature type="non-terminal residue" evidence="2">
    <location>
        <position position="244"/>
    </location>
</feature>
<reference evidence="2" key="1">
    <citation type="submission" date="2021-02" db="EMBL/GenBank/DDBJ databases">
        <authorList>
            <person name="Nowell W R."/>
        </authorList>
    </citation>
    <scope>NUCLEOTIDE SEQUENCE</scope>
</reference>
<name>A0A820HMC1_9BILA</name>